<evidence type="ECO:0000313" key="2">
    <source>
        <dbReference type="EMBL" id="SMC46234.1"/>
    </source>
</evidence>
<sequence length="46" mass="5201">MKVFEEVEFQVPTSDVQRKDFIRVLKIAGITAAVLIIITIISINIK</sequence>
<gene>
    <name evidence="2" type="ORF">SAMN04488524_0606</name>
</gene>
<reference evidence="3" key="1">
    <citation type="submission" date="2017-04" db="EMBL/GenBank/DDBJ databases">
        <authorList>
            <person name="Varghese N."/>
            <person name="Submissions S."/>
        </authorList>
    </citation>
    <scope>NUCLEOTIDE SEQUENCE [LARGE SCALE GENOMIC DNA]</scope>
    <source>
        <strain evidence="3">DSM 12126</strain>
    </source>
</reference>
<protein>
    <submittedName>
        <fullName evidence="2">Uncharacterized protein</fullName>
    </submittedName>
</protein>
<dbReference type="STRING" id="151894.SAMN04488524_0606"/>
<organism evidence="2 3">
    <name type="scientific">Pedobacter africanus</name>
    <dbReference type="NCBI Taxonomy" id="151894"/>
    <lineage>
        <taxon>Bacteria</taxon>
        <taxon>Pseudomonadati</taxon>
        <taxon>Bacteroidota</taxon>
        <taxon>Sphingobacteriia</taxon>
        <taxon>Sphingobacteriales</taxon>
        <taxon>Sphingobacteriaceae</taxon>
        <taxon>Pedobacter</taxon>
    </lineage>
</organism>
<proteinExistence type="predicted"/>
<feature type="transmembrane region" description="Helical" evidence="1">
    <location>
        <begin position="24"/>
        <end position="45"/>
    </location>
</feature>
<evidence type="ECO:0000313" key="3">
    <source>
        <dbReference type="Proteomes" id="UP000192756"/>
    </source>
</evidence>
<dbReference type="Proteomes" id="UP000192756">
    <property type="component" value="Unassembled WGS sequence"/>
</dbReference>
<evidence type="ECO:0000256" key="1">
    <source>
        <dbReference type="SAM" id="Phobius"/>
    </source>
</evidence>
<keyword evidence="1" id="KW-0812">Transmembrane</keyword>
<keyword evidence="3" id="KW-1185">Reference proteome</keyword>
<keyword evidence="1" id="KW-0472">Membrane</keyword>
<dbReference type="EMBL" id="FWXT01000001">
    <property type="protein sequence ID" value="SMC46234.1"/>
    <property type="molecule type" value="Genomic_DNA"/>
</dbReference>
<keyword evidence="1" id="KW-1133">Transmembrane helix</keyword>
<name>A0A1W1ZCT6_9SPHI</name>
<accession>A0A1W1ZCT6</accession>
<dbReference type="AlphaFoldDB" id="A0A1W1ZCT6"/>